<dbReference type="OrthoDB" id="9800666at2"/>
<keyword evidence="2" id="KW-0449">Lipoprotein</keyword>
<feature type="signal peptide" evidence="1">
    <location>
        <begin position="1"/>
        <end position="21"/>
    </location>
</feature>
<dbReference type="GO" id="GO:0043448">
    <property type="term" value="P:alkane catabolic process"/>
    <property type="evidence" value="ECO:0007669"/>
    <property type="project" value="TreeGrafter"/>
</dbReference>
<dbReference type="PIRSF" id="PIRSF029720">
    <property type="entry name" value="UCP029720"/>
    <property type="match status" value="1"/>
</dbReference>
<gene>
    <name evidence="2" type="ORF">SAMN05216272_10813</name>
</gene>
<feature type="chain" id="PRO_5011495322" evidence="1">
    <location>
        <begin position="22"/>
        <end position="123"/>
    </location>
</feature>
<dbReference type="RefSeq" id="WP_090264837.1">
    <property type="nucleotide sequence ID" value="NZ_FNDS01000008.1"/>
</dbReference>
<dbReference type="InterPro" id="IPR014558">
    <property type="entry name" value="UCP029720"/>
</dbReference>
<evidence type="ECO:0000313" key="2">
    <source>
        <dbReference type="EMBL" id="SDI33624.1"/>
    </source>
</evidence>
<keyword evidence="1" id="KW-0732">Signal</keyword>
<reference evidence="3" key="1">
    <citation type="submission" date="2016-10" db="EMBL/GenBank/DDBJ databases">
        <authorList>
            <person name="Varghese N."/>
            <person name="Submissions S."/>
        </authorList>
    </citation>
    <scope>NUCLEOTIDE SEQUENCE [LARGE SCALE GENOMIC DNA]</scope>
    <source>
        <strain evidence="3">CCM 7469</strain>
    </source>
</reference>
<dbReference type="PANTHER" id="PTHR39335:SF1">
    <property type="entry name" value="BLL4220 PROTEIN"/>
    <property type="match status" value="1"/>
</dbReference>
<evidence type="ECO:0000313" key="3">
    <source>
        <dbReference type="Proteomes" id="UP000199636"/>
    </source>
</evidence>
<dbReference type="AlphaFoldDB" id="A0A1G8JQU5"/>
<dbReference type="Proteomes" id="UP000199636">
    <property type="component" value="Unassembled WGS sequence"/>
</dbReference>
<dbReference type="STRING" id="428992.SAMN05216272_10813"/>
<keyword evidence="3" id="KW-1185">Reference proteome</keyword>
<name>A0A1G8JQU5_9PSED</name>
<dbReference type="PANTHER" id="PTHR39335">
    <property type="entry name" value="BLL4220 PROTEIN"/>
    <property type="match status" value="1"/>
</dbReference>
<evidence type="ECO:0000256" key="1">
    <source>
        <dbReference type="SAM" id="SignalP"/>
    </source>
</evidence>
<organism evidence="2 3">
    <name type="scientific">Pseudomonas panipatensis</name>
    <dbReference type="NCBI Taxonomy" id="428992"/>
    <lineage>
        <taxon>Bacteria</taxon>
        <taxon>Pseudomonadati</taxon>
        <taxon>Pseudomonadota</taxon>
        <taxon>Gammaproteobacteria</taxon>
        <taxon>Pseudomonadales</taxon>
        <taxon>Pseudomonadaceae</taxon>
        <taxon>Pseudomonas</taxon>
    </lineage>
</organism>
<dbReference type="InterPro" id="IPR005297">
    <property type="entry name" value="Lipoprotein_repeat"/>
</dbReference>
<protein>
    <submittedName>
        <fullName evidence="2">Predicted lipoprotein with conserved Yx(FWY)xxD motif</fullName>
    </submittedName>
</protein>
<proteinExistence type="predicted"/>
<dbReference type="EMBL" id="FNDS01000008">
    <property type="protein sequence ID" value="SDI33624.1"/>
    <property type="molecule type" value="Genomic_DNA"/>
</dbReference>
<sequence length="123" mass="13207">MKLNYLALALCLALPALAAHAADPAMAKDGMLVDGKGMTLYTFDKDSGGKSMCNDQCEKFWPPLKAAAGAMNSDDWSVVTRGDGSKQWAYYGKPLYNFANDQKPGDKNGEGMMGGAWHVAKPQ</sequence>
<dbReference type="Pfam" id="PF03640">
    <property type="entry name" value="Lipoprotein_15"/>
    <property type="match status" value="2"/>
</dbReference>
<accession>A0A1G8JQU5</accession>